<comment type="subcellular location">
    <subcellularLocation>
        <location evidence="1">Cell membrane</location>
        <topology evidence="1">Multi-pass membrane protein</topology>
    </subcellularLocation>
</comment>
<keyword evidence="6 8" id="KW-1133">Transmembrane helix</keyword>
<feature type="transmembrane region" description="Helical" evidence="8">
    <location>
        <begin position="361"/>
        <end position="382"/>
    </location>
</feature>
<dbReference type="GO" id="GO:0006493">
    <property type="term" value="P:protein O-linked glycosylation"/>
    <property type="evidence" value="ECO:0007669"/>
    <property type="project" value="InterPro"/>
</dbReference>
<feature type="transmembrane region" description="Helical" evidence="8">
    <location>
        <begin position="126"/>
        <end position="144"/>
    </location>
</feature>
<keyword evidence="4 10" id="KW-0808">Transferase</keyword>
<keyword evidence="11" id="KW-1185">Reference proteome</keyword>
<dbReference type="InterPro" id="IPR050297">
    <property type="entry name" value="LipidA_mod_glycosyltrf_83"/>
</dbReference>
<evidence type="ECO:0000259" key="9">
    <source>
        <dbReference type="Pfam" id="PF02366"/>
    </source>
</evidence>
<dbReference type="GO" id="GO:0016763">
    <property type="term" value="F:pentosyltransferase activity"/>
    <property type="evidence" value="ECO:0007669"/>
    <property type="project" value="TreeGrafter"/>
</dbReference>
<keyword evidence="3" id="KW-0328">Glycosyltransferase</keyword>
<sequence>MTLDSALSKWSGGWRGPALAAFIAFVAGLPGLLAMPPLDRDESRFAQATAQMLESGDFVVIRFQDGPRFKKPVGIHWLQAASVSTFSSPEARQIWAYRIPSLVGVMLAAAACAWGAAGLFDRRTALIAGALLGASFLVSTEAFIAKTDAALLGATTLAMACLARIYAASRGGVAPSRRVIWTFWGALAATVLIKGPVGPMVVGLAMLTLALWDRRAGWLAGLKWWWGLIIVLAMVGPWAGAVTVATDGGFWTEAIGADLAPKLAGGQESHGAPPGYHLLLTPILSFPMALLLPAAAVAAWRHRAEPGVRFALAWLVPTFLVFELLPTKLPHYTMPAYGALAWLSARALAEPIGRVARWLGAGLCAVVGLALAGGVFYLLSLYADASDAWAATLAGGLIAAAGIVGGYLMLRDAPRAATAVALALGVLGHAALAAGLAPRLEPLWLSTRLEAALDKARLLPRQGLAEAPVAVAGFAEPSLVFALGTATELEGAAEAAQAVVEHRPAIVEQREEAAFRAALAVRGGKAREVAVIRGINYSKGDELTLRVYVAPDVDVSEAGP</sequence>
<dbReference type="GO" id="GO:0000030">
    <property type="term" value="F:mannosyltransferase activity"/>
    <property type="evidence" value="ECO:0007669"/>
    <property type="project" value="InterPro"/>
</dbReference>
<dbReference type="InterPro" id="IPR003342">
    <property type="entry name" value="ArnT-like_N"/>
</dbReference>
<evidence type="ECO:0000256" key="2">
    <source>
        <dbReference type="ARBA" id="ARBA00022475"/>
    </source>
</evidence>
<evidence type="ECO:0000313" key="10">
    <source>
        <dbReference type="EMBL" id="RAK67915.1"/>
    </source>
</evidence>
<evidence type="ECO:0000256" key="3">
    <source>
        <dbReference type="ARBA" id="ARBA00022676"/>
    </source>
</evidence>
<feature type="transmembrane region" description="Helical" evidence="8">
    <location>
        <begin position="279"/>
        <end position="300"/>
    </location>
</feature>
<dbReference type="Pfam" id="PF02366">
    <property type="entry name" value="PMT"/>
    <property type="match status" value="1"/>
</dbReference>
<evidence type="ECO:0000256" key="6">
    <source>
        <dbReference type="ARBA" id="ARBA00022989"/>
    </source>
</evidence>
<dbReference type="GO" id="GO:0010041">
    <property type="term" value="P:response to iron(III) ion"/>
    <property type="evidence" value="ECO:0007669"/>
    <property type="project" value="TreeGrafter"/>
</dbReference>
<dbReference type="PANTHER" id="PTHR33908">
    <property type="entry name" value="MANNOSYLTRANSFERASE YKCB-RELATED"/>
    <property type="match status" value="1"/>
</dbReference>
<dbReference type="EMBL" id="QFYS01000002">
    <property type="protein sequence ID" value="RAK67915.1"/>
    <property type="molecule type" value="Genomic_DNA"/>
</dbReference>
<dbReference type="PANTHER" id="PTHR33908:SF3">
    <property type="entry name" value="UNDECAPRENYL PHOSPHATE-ALPHA-4-AMINO-4-DEOXY-L-ARABINOSE ARABINOSYL TRANSFERASE"/>
    <property type="match status" value="1"/>
</dbReference>
<dbReference type="GO" id="GO:0009103">
    <property type="term" value="P:lipopolysaccharide biosynthetic process"/>
    <property type="evidence" value="ECO:0007669"/>
    <property type="project" value="TreeGrafter"/>
</dbReference>
<evidence type="ECO:0000256" key="1">
    <source>
        <dbReference type="ARBA" id="ARBA00004651"/>
    </source>
</evidence>
<feature type="transmembrane region" description="Helical" evidence="8">
    <location>
        <begin position="102"/>
        <end position="120"/>
    </location>
</feature>
<dbReference type="RefSeq" id="WP_111275524.1">
    <property type="nucleotide sequence ID" value="NZ_QFYS01000002.1"/>
</dbReference>
<keyword evidence="5 8" id="KW-0812">Transmembrane</keyword>
<gene>
    <name evidence="10" type="ORF">DJ019_07655</name>
</gene>
<keyword evidence="7 8" id="KW-0472">Membrane</keyword>
<evidence type="ECO:0000256" key="8">
    <source>
        <dbReference type="SAM" id="Phobius"/>
    </source>
</evidence>
<feature type="transmembrane region" description="Helical" evidence="8">
    <location>
        <begin position="224"/>
        <end position="245"/>
    </location>
</feature>
<feature type="transmembrane region" description="Helical" evidence="8">
    <location>
        <begin position="179"/>
        <end position="212"/>
    </location>
</feature>
<dbReference type="GO" id="GO:0005886">
    <property type="term" value="C:plasma membrane"/>
    <property type="evidence" value="ECO:0007669"/>
    <property type="project" value="UniProtKB-SubCell"/>
</dbReference>
<evidence type="ECO:0000256" key="5">
    <source>
        <dbReference type="ARBA" id="ARBA00022692"/>
    </source>
</evidence>
<proteinExistence type="predicted"/>
<evidence type="ECO:0000256" key="7">
    <source>
        <dbReference type="ARBA" id="ARBA00023136"/>
    </source>
</evidence>
<feature type="transmembrane region" description="Helical" evidence="8">
    <location>
        <begin position="388"/>
        <end position="410"/>
    </location>
</feature>
<accession>A0A328BMK4</accession>
<dbReference type="AlphaFoldDB" id="A0A328BMK4"/>
<evidence type="ECO:0000313" key="11">
    <source>
        <dbReference type="Proteomes" id="UP000249524"/>
    </source>
</evidence>
<reference evidence="10 11" key="1">
    <citation type="submission" date="2018-05" db="EMBL/GenBank/DDBJ databases">
        <authorList>
            <person name="Lanie J.A."/>
            <person name="Ng W.-L."/>
            <person name="Kazmierczak K.M."/>
            <person name="Andrzejewski T.M."/>
            <person name="Davidsen T.M."/>
            <person name="Wayne K.J."/>
            <person name="Tettelin H."/>
            <person name="Glass J.I."/>
            <person name="Rusch D."/>
            <person name="Podicherti R."/>
            <person name="Tsui H.-C.T."/>
            <person name="Winkler M.E."/>
        </authorList>
    </citation>
    <scope>NUCLEOTIDE SEQUENCE [LARGE SCALE GENOMIC DNA]</scope>
    <source>
        <strain evidence="10 11">BUT-10</strain>
    </source>
</reference>
<feature type="transmembrane region" description="Helical" evidence="8">
    <location>
        <begin position="12"/>
        <end position="35"/>
    </location>
</feature>
<name>A0A328BMK4_9CAUL</name>
<organism evidence="10 11">
    <name type="scientific">Phenylobacterium kunshanense</name>
    <dbReference type="NCBI Taxonomy" id="1445034"/>
    <lineage>
        <taxon>Bacteria</taxon>
        <taxon>Pseudomonadati</taxon>
        <taxon>Pseudomonadota</taxon>
        <taxon>Alphaproteobacteria</taxon>
        <taxon>Caulobacterales</taxon>
        <taxon>Caulobacteraceae</taxon>
        <taxon>Phenylobacterium</taxon>
    </lineage>
</organism>
<comment type="caution">
    <text evidence="10">The sequence shown here is derived from an EMBL/GenBank/DDBJ whole genome shotgun (WGS) entry which is preliminary data.</text>
</comment>
<dbReference type="Proteomes" id="UP000249524">
    <property type="component" value="Unassembled WGS sequence"/>
</dbReference>
<dbReference type="OrthoDB" id="9810951at2"/>
<feature type="transmembrane region" description="Helical" evidence="8">
    <location>
        <begin position="417"/>
        <end position="437"/>
    </location>
</feature>
<protein>
    <submittedName>
        <fullName evidence="10">Glycosyltransferase family 39 protein</fullName>
    </submittedName>
</protein>
<keyword evidence="2" id="KW-1003">Cell membrane</keyword>
<evidence type="ECO:0000256" key="4">
    <source>
        <dbReference type="ARBA" id="ARBA00022679"/>
    </source>
</evidence>
<feature type="domain" description="ArnT-like N-terminal" evidence="9">
    <location>
        <begin position="43"/>
        <end position="241"/>
    </location>
</feature>